<protein>
    <submittedName>
        <fullName evidence="1">Uncharacterized protein</fullName>
    </submittedName>
</protein>
<keyword evidence="2" id="KW-1185">Reference proteome</keyword>
<dbReference type="EMBL" id="AMZO01000028">
    <property type="protein sequence ID" value="ELR64396.1"/>
    <property type="molecule type" value="Genomic_DNA"/>
</dbReference>
<evidence type="ECO:0000313" key="1">
    <source>
        <dbReference type="EMBL" id="ELR64396.1"/>
    </source>
</evidence>
<accession>L8J6J6</accession>
<dbReference type="PATRIC" id="fig|1056511.3.peg.3651"/>
<gene>
    <name evidence="1" type="ORF">C942_02576</name>
</gene>
<organism evidence="1 2">
    <name type="scientific">Photobacterium marinum</name>
    <dbReference type="NCBI Taxonomy" id="1056511"/>
    <lineage>
        <taxon>Bacteria</taxon>
        <taxon>Pseudomonadati</taxon>
        <taxon>Pseudomonadota</taxon>
        <taxon>Gammaproteobacteria</taxon>
        <taxon>Vibrionales</taxon>
        <taxon>Vibrionaceae</taxon>
        <taxon>Photobacterium</taxon>
    </lineage>
</organism>
<dbReference type="Proteomes" id="UP000011134">
    <property type="component" value="Unassembled WGS sequence"/>
</dbReference>
<evidence type="ECO:0000313" key="2">
    <source>
        <dbReference type="Proteomes" id="UP000011134"/>
    </source>
</evidence>
<sequence length="342" mass="37291">MNLFEALSQELEHKAKPVASGGLTANNFAVDIGGEALVKPKSLIRSNAVSALLTKPILQLNTFPITLNPEKFKNPLSTSNPDGSLEALWNFRQLIDPIPEFSHYYSPSLRSTESTFEMIVKGASISNDFPFTSSVIAETQKKLAMLKYANMDNTLGSWAPVYASPSDWYDISNGRYKSLDFDLDKVGNSDSPFATIGQSMSNKELSICSNCKAVTTKSIAAASKVKKVSLKFMQVNLLRPWYNELLFDTNGWYLAGQQAGFCSSGRLDANDGTIPLLPTSVILATDVDVDADWSHEDQKAIDGAIAQGDHVSLGNVVISAPSHFIQVIGWITELTPFSPKMP</sequence>
<comment type="caution">
    <text evidence="1">The sequence shown here is derived from an EMBL/GenBank/DDBJ whole genome shotgun (WGS) entry which is preliminary data.</text>
</comment>
<dbReference type="AlphaFoldDB" id="L8J6J6"/>
<proteinExistence type="predicted"/>
<name>L8J6J6_9GAMM</name>
<reference evidence="1 2" key="1">
    <citation type="submission" date="2012-12" db="EMBL/GenBank/DDBJ databases">
        <title>Genome Assembly of Photobacterium sp. AK15.</title>
        <authorList>
            <person name="Khatri I."/>
            <person name="Vaidya B."/>
            <person name="Srinivas T.N.R."/>
            <person name="Subramanian S."/>
            <person name="Pinnaka A."/>
        </authorList>
    </citation>
    <scope>NUCLEOTIDE SEQUENCE [LARGE SCALE GENOMIC DNA]</scope>
    <source>
        <strain evidence="1 2">AK15</strain>
    </source>
</reference>